<evidence type="ECO:0000313" key="7">
    <source>
        <dbReference type="EMBL" id="SFJ38156.1"/>
    </source>
</evidence>
<dbReference type="PRINTS" id="PR00421">
    <property type="entry name" value="THIOREDOXIN"/>
</dbReference>
<dbReference type="AlphaFoldDB" id="A0A1I3QYI1"/>
<dbReference type="GO" id="GO:0005737">
    <property type="term" value="C:cytoplasm"/>
    <property type="evidence" value="ECO:0007669"/>
    <property type="project" value="TreeGrafter"/>
</dbReference>
<dbReference type="Gene3D" id="3.40.30.10">
    <property type="entry name" value="Glutaredoxin"/>
    <property type="match status" value="1"/>
</dbReference>
<keyword evidence="3" id="KW-0249">Electron transport</keyword>
<dbReference type="InterPro" id="IPR013766">
    <property type="entry name" value="Thioredoxin_domain"/>
</dbReference>
<proteinExistence type="inferred from homology"/>
<gene>
    <name evidence="7" type="ORF">SAMN05421753_11967</name>
</gene>
<evidence type="ECO:0000256" key="3">
    <source>
        <dbReference type="ARBA" id="ARBA00022982"/>
    </source>
</evidence>
<keyword evidence="8" id="KW-1185">Reference proteome</keyword>
<dbReference type="FunFam" id="3.40.30.10:FF:000001">
    <property type="entry name" value="Thioredoxin"/>
    <property type="match status" value="1"/>
</dbReference>
<dbReference type="EMBL" id="FOQD01000019">
    <property type="protein sequence ID" value="SFJ38156.1"/>
    <property type="molecule type" value="Genomic_DNA"/>
</dbReference>
<dbReference type="InterPro" id="IPR036249">
    <property type="entry name" value="Thioredoxin-like_sf"/>
</dbReference>
<dbReference type="Proteomes" id="UP000199518">
    <property type="component" value="Unassembled WGS sequence"/>
</dbReference>
<protein>
    <submittedName>
        <fullName evidence="7">Thioredoxin</fullName>
    </submittedName>
</protein>
<accession>A0A1I3QYI1</accession>
<organism evidence="7 8">
    <name type="scientific">Planctomicrobium piriforme</name>
    <dbReference type="NCBI Taxonomy" id="1576369"/>
    <lineage>
        <taxon>Bacteria</taxon>
        <taxon>Pseudomonadati</taxon>
        <taxon>Planctomycetota</taxon>
        <taxon>Planctomycetia</taxon>
        <taxon>Planctomycetales</taxon>
        <taxon>Planctomycetaceae</taxon>
        <taxon>Planctomicrobium</taxon>
    </lineage>
</organism>
<dbReference type="Pfam" id="PF00085">
    <property type="entry name" value="Thioredoxin"/>
    <property type="match status" value="1"/>
</dbReference>
<dbReference type="PROSITE" id="PS51352">
    <property type="entry name" value="THIOREDOXIN_2"/>
    <property type="match status" value="1"/>
</dbReference>
<sequence length="155" mass="17374">MERLLLLIGAVLILVMLAYSSLMQHNEPGYDLAKLSEVRPSEAWFQKTVLDNPKPVLVEFGAAWCGPCKQLAVVLRDIEKNYGEKIDVVKIDIDEKPDLADLYGIDAVPVLMVFQDGKVVEAERGLIRFESVEQLIQPYLEPKPVEAEKVSALTH</sequence>
<dbReference type="PANTHER" id="PTHR45663:SF11">
    <property type="entry name" value="GEO12009P1"/>
    <property type="match status" value="1"/>
</dbReference>
<dbReference type="GO" id="GO:0015035">
    <property type="term" value="F:protein-disulfide reductase activity"/>
    <property type="evidence" value="ECO:0007669"/>
    <property type="project" value="TreeGrafter"/>
</dbReference>
<dbReference type="SUPFAM" id="SSF52833">
    <property type="entry name" value="Thioredoxin-like"/>
    <property type="match status" value="1"/>
</dbReference>
<evidence type="ECO:0000256" key="1">
    <source>
        <dbReference type="ARBA" id="ARBA00008987"/>
    </source>
</evidence>
<dbReference type="STRING" id="1576369.SAMN05421753_11967"/>
<keyword evidence="4" id="KW-1015">Disulfide bond</keyword>
<dbReference type="PANTHER" id="PTHR45663">
    <property type="entry name" value="GEO12009P1"/>
    <property type="match status" value="1"/>
</dbReference>
<evidence type="ECO:0000256" key="4">
    <source>
        <dbReference type="ARBA" id="ARBA00023157"/>
    </source>
</evidence>
<feature type="domain" description="Thioredoxin" evidence="6">
    <location>
        <begin position="35"/>
        <end position="141"/>
    </location>
</feature>
<name>A0A1I3QYI1_9PLAN</name>
<evidence type="ECO:0000256" key="5">
    <source>
        <dbReference type="ARBA" id="ARBA00023284"/>
    </source>
</evidence>
<evidence type="ECO:0000256" key="2">
    <source>
        <dbReference type="ARBA" id="ARBA00022448"/>
    </source>
</evidence>
<evidence type="ECO:0000313" key="8">
    <source>
        <dbReference type="Proteomes" id="UP000199518"/>
    </source>
</evidence>
<keyword evidence="2" id="KW-0813">Transport</keyword>
<keyword evidence="5" id="KW-0676">Redox-active center</keyword>
<dbReference type="CDD" id="cd02947">
    <property type="entry name" value="TRX_family"/>
    <property type="match status" value="1"/>
</dbReference>
<comment type="similarity">
    <text evidence="1">Belongs to the thioredoxin family.</text>
</comment>
<evidence type="ECO:0000259" key="6">
    <source>
        <dbReference type="PROSITE" id="PS51352"/>
    </source>
</evidence>
<dbReference type="RefSeq" id="WP_217647169.1">
    <property type="nucleotide sequence ID" value="NZ_FOQD01000019.1"/>
</dbReference>
<reference evidence="8" key="1">
    <citation type="submission" date="2016-10" db="EMBL/GenBank/DDBJ databases">
        <authorList>
            <person name="Varghese N."/>
            <person name="Submissions S."/>
        </authorList>
    </citation>
    <scope>NUCLEOTIDE SEQUENCE [LARGE SCALE GENOMIC DNA]</scope>
    <source>
        <strain evidence="8">DSM 26348</strain>
    </source>
</reference>